<evidence type="ECO:0000313" key="1">
    <source>
        <dbReference type="EMBL" id="PXW67836.1"/>
    </source>
</evidence>
<reference evidence="1 2" key="1">
    <citation type="submission" date="2018-05" db="EMBL/GenBank/DDBJ databases">
        <title>Genomic Encyclopedia of Type Strains, Phase IV (KMG-IV): sequencing the most valuable type-strain genomes for metagenomic binning, comparative biology and taxonomic classification.</title>
        <authorList>
            <person name="Goeker M."/>
        </authorList>
    </citation>
    <scope>NUCLEOTIDE SEQUENCE [LARGE SCALE GENOMIC DNA]</scope>
    <source>
        <strain evidence="1 2">DSM 3183</strain>
    </source>
</reference>
<evidence type="ECO:0000313" key="2">
    <source>
        <dbReference type="Proteomes" id="UP000248014"/>
    </source>
</evidence>
<gene>
    <name evidence="1" type="ORF">C7451_1244</name>
</gene>
<sequence length="66" mass="7213">MLPQSLDPRRAILCGRANAERLAIRMTANSGQSHAVVRTNSKLQPFCVLPTDEGLRGAIELQVVEL</sequence>
<name>A0A2V3V273_9SPHN</name>
<dbReference type="AlphaFoldDB" id="A0A2V3V273"/>
<keyword evidence="2" id="KW-1185">Reference proteome</keyword>
<dbReference type="EMBL" id="QJJM01000024">
    <property type="protein sequence ID" value="PXW67836.1"/>
    <property type="molecule type" value="Genomic_DNA"/>
</dbReference>
<organism evidence="1 2">
    <name type="scientific">Blastomonas natatoria</name>
    <dbReference type="NCBI Taxonomy" id="34015"/>
    <lineage>
        <taxon>Bacteria</taxon>
        <taxon>Pseudomonadati</taxon>
        <taxon>Pseudomonadota</taxon>
        <taxon>Alphaproteobacteria</taxon>
        <taxon>Sphingomonadales</taxon>
        <taxon>Sphingomonadaceae</taxon>
        <taxon>Blastomonas</taxon>
    </lineage>
</organism>
<protein>
    <submittedName>
        <fullName evidence="1">Uncharacterized protein</fullName>
    </submittedName>
</protein>
<dbReference type="RefSeq" id="WP_110300385.1">
    <property type="nucleotide sequence ID" value="NZ_QJJM01000024.1"/>
</dbReference>
<comment type="caution">
    <text evidence="1">The sequence shown here is derived from an EMBL/GenBank/DDBJ whole genome shotgun (WGS) entry which is preliminary data.</text>
</comment>
<dbReference type="OrthoDB" id="7433405at2"/>
<proteinExistence type="predicted"/>
<accession>A0A2V3V273</accession>
<dbReference type="Proteomes" id="UP000248014">
    <property type="component" value="Unassembled WGS sequence"/>
</dbReference>